<dbReference type="KEGG" id="tbv:H9L17_03705"/>
<evidence type="ECO:0000313" key="2">
    <source>
        <dbReference type="EMBL" id="QNN47268.1"/>
    </source>
</evidence>
<feature type="transmembrane region" description="Helical" evidence="1">
    <location>
        <begin position="279"/>
        <end position="297"/>
    </location>
</feature>
<keyword evidence="1" id="KW-1133">Transmembrane helix</keyword>
<feature type="transmembrane region" description="Helical" evidence="1">
    <location>
        <begin position="382"/>
        <end position="404"/>
    </location>
</feature>
<reference evidence="2 3" key="1">
    <citation type="submission" date="2020-08" db="EMBL/GenBank/DDBJ databases">
        <title>Genome sequence of Thermomonas brevis KACC 16975T.</title>
        <authorList>
            <person name="Hyun D.-W."/>
            <person name="Bae J.-W."/>
        </authorList>
    </citation>
    <scope>NUCLEOTIDE SEQUENCE [LARGE SCALE GENOMIC DNA]</scope>
    <source>
        <strain evidence="2 3">KACC 16975</strain>
    </source>
</reference>
<feature type="transmembrane region" description="Helical" evidence="1">
    <location>
        <begin position="358"/>
        <end position="376"/>
    </location>
</feature>
<dbReference type="AlphaFoldDB" id="A0A7G9QV93"/>
<feature type="transmembrane region" description="Helical" evidence="1">
    <location>
        <begin position="249"/>
        <end position="267"/>
    </location>
</feature>
<evidence type="ECO:0000313" key="3">
    <source>
        <dbReference type="Proteomes" id="UP000515977"/>
    </source>
</evidence>
<keyword evidence="1" id="KW-0472">Membrane</keyword>
<evidence type="ECO:0000256" key="1">
    <source>
        <dbReference type="SAM" id="Phobius"/>
    </source>
</evidence>
<evidence type="ECO:0008006" key="4">
    <source>
        <dbReference type="Google" id="ProtNLM"/>
    </source>
</evidence>
<organism evidence="2 3">
    <name type="scientific">Thermomonas brevis</name>
    <dbReference type="NCBI Taxonomy" id="215691"/>
    <lineage>
        <taxon>Bacteria</taxon>
        <taxon>Pseudomonadati</taxon>
        <taxon>Pseudomonadota</taxon>
        <taxon>Gammaproteobacteria</taxon>
        <taxon>Lysobacterales</taxon>
        <taxon>Lysobacteraceae</taxon>
        <taxon>Thermomonas</taxon>
    </lineage>
</organism>
<feature type="transmembrane region" description="Helical" evidence="1">
    <location>
        <begin position="89"/>
        <end position="110"/>
    </location>
</feature>
<dbReference type="RefSeq" id="WP_187571015.1">
    <property type="nucleotide sequence ID" value="NZ_CP060711.1"/>
</dbReference>
<feature type="transmembrane region" description="Helical" evidence="1">
    <location>
        <begin position="309"/>
        <end position="335"/>
    </location>
</feature>
<keyword evidence="1" id="KW-0812">Transmembrane</keyword>
<feature type="transmembrane region" description="Helical" evidence="1">
    <location>
        <begin position="52"/>
        <end position="77"/>
    </location>
</feature>
<protein>
    <recommendedName>
        <fullName evidence="4">NnrS family protein</fullName>
    </recommendedName>
</protein>
<gene>
    <name evidence="2" type="ORF">H9L17_03705</name>
</gene>
<feature type="transmembrane region" description="Helical" evidence="1">
    <location>
        <begin position="116"/>
        <end position="135"/>
    </location>
</feature>
<feature type="transmembrane region" description="Helical" evidence="1">
    <location>
        <begin position="190"/>
        <end position="209"/>
    </location>
</feature>
<dbReference type="EMBL" id="CP060711">
    <property type="protein sequence ID" value="QNN47268.1"/>
    <property type="molecule type" value="Genomic_DNA"/>
</dbReference>
<sequence length="417" mass="42532">MAKLATQQAPAPAVPRRFLLSASAWGVIAGALLAFDGGAALASRWSGATLALVHAMALGFLGNAMFGSLLQFLPVAAGVRVRGGRGAALWLHGSLNAGALLLVAAFRWPALLSPQWGGMVLAMTFVLLAALVLPGMRVAEGQRFLRWGMGGAVVAALVAAMLGLSLALALSGRWTLPLAPLTDAHAGWGVLGWVLALLAAVARVVMPMFQGTSTTSTRAQGAWQAALYVLLLAALAMASRGVALPGLRIGAGLLGLAFAMAGLWLQLRASKLRDAPLTLFWRAGFVALAAAACALLAGGEANALRAGVLALGIGLPLLVTGMQLEIVAFLGWIGLQRRCGRGVRLPGVQLLLPERDKATVLALHGASALALLAALARPAAAHAAGLALGLAHAAAFAALCGVGWREGRFVGEREAGE</sequence>
<accession>A0A7G9QV93</accession>
<feature type="transmembrane region" description="Helical" evidence="1">
    <location>
        <begin position="147"/>
        <end position="170"/>
    </location>
</feature>
<proteinExistence type="predicted"/>
<feature type="transmembrane region" description="Helical" evidence="1">
    <location>
        <begin position="221"/>
        <end position="243"/>
    </location>
</feature>
<keyword evidence="3" id="KW-1185">Reference proteome</keyword>
<name>A0A7G9QV93_9GAMM</name>
<dbReference type="Proteomes" id="UP000515977">
    <property type="component" value="Chromosome"/>
</dbReference>